<name>A0ABY8MMA5_9PSED</name>
<dbReference type="InterPro" id="IPR058799">
    <property type="entry name" value="CgnE_B"/>
</dbReference>
<proteinExistence type="predicted"/>
<keyword evidence="3" id="KW-1185">Reference proteome</keyword>
<sequence>MSLPNMISTLFGHEKPSIIADSEDFLRECKHLGFNTANISDLANLPKNSIVFSFSNDAAKMTFELAKNTKNKKSVFCATQVFEPTVASALYSLKLLLSSNFENALCTQRSVLNMLNSNESFFLAGNDADARVTVFPHAQPYALLAEDVSHNFVQSVAEFFEVHYAHMNPQEPCPFSFSGTLKVAGILTVLRKPNSTLPEGLKTSLKWLSDRISEEDTFLSIEDNTVTSLKIKNEDHIKLLDLAAGPRGLKLTEFAIGVNEAIAQNIDYKINSQMNEGISGAHLAIGDGSSGYHIDFLSPAVTVTPINQRLPQQL</sequence>
<evidence type="ECO:0000313" key="3">
    <source>
        <dbReference type="Proteomes" id="UP001243713"/>
    </source>
</evidence>
<dbReference type="RefSeq" id="WP_280161609.1">
    <property type="nucleotide sequence ID" value="NZ_CP093428.1"/>
</dbReference>
<accession>A0ABY8MMA5</accession>
<dbReference type="EMBL" id="CP093428">
    <property type="protein sequence ID" value="WGK88475.1"/>
    <property type="molecule type" value="Genomic_DNA"/>
</dbReference>
<gene>
    <name evidence="2" type="ORF">MOQ58_18260</name>
</gene>
<organism evidence="2 3">
    <name type="scientific">Pseudomonas migulae</name>
    <dbReference type="NCBI Taxonomy" id="78543"/>
    <lineage>
        <taxon>Bacteria</taxon>
        <taxon>Pseudomonadati</taxon>
        <taxon>Pseudomonadota</taxon>
        <taxon>Gammaproteobacteria</taxon>
        <taxon>Pseudomonadales</taxon>
        <taxon>Pseudomonadaceae</taxon>
        <taxon>Pseudomonas</taxon>
    </lineage>
</organism>
<dbReference type="Pfam" id="PF26231">
    <property type="entry name" value="CgnE_B"/>
    <property type="match status" value="1"/>
</dbReference>
<protein>
    <recommendedName>
        <fullName evidence="1">Crocagin biosynthetic protein CgnE/B domain-containing protein</fullName>
    </recommendedName>
</protein>
<reference evidence="2 3" key="1">
    <citation type="submission" date="2022-03" db="EMBL/GenBank/DDBJ databases">
        <title>Plant growth promoting endophytes with ACC deaminase activity.</title>
        <authorList>
            <person name="Charles T."/>
            <person name="Van Dyk A."/>
            <person name="Cheng J."/>
            <person name="Heil J."/>
        </authorList>
    </citation>
    <scope>NUCLEOTIDE SEQUENCE [LARGE SCALE GENOMIC DNA]</scope>
    <source>
        <strain evidence="2 3">8R6</strain>
    </source>
</reference>
<evidence type="ECO:0000259" key="1">
    <source>
        <dbReference type="Pfam" id="PF26231"/>
    </source>
</evidence>
<feature type="domain" description="Crocagin biosynthetic protein CgnE/B" evidence="1">
    <location>
        <begin position="15"/>
        <end position="304"/>
    </location>
</feature>
<evidence type="ECO:0000313" key="2">
    <source>
        <dbReference type="EMBL" id="WGK88475.1"/>
    </source>
</evidence>
<dbReference type="Proteomes" id="UP001243713">
    <property type="component" value="Chromosome"/>
</dbReference>